<evidence type="ECO:0000256" key="2">
    <source>
        <dbReference type="ARBA" id="ARBA00022692"/>
    </source>
</evidence>
<accession>G3BB32</accession>
<proteinExistence type="predicted"/>
<feature type="transmembrane region" description="Helical" evidence="5">
    <location>
        <begin position="69"/>
        <end position="92"/>
    </location>
</feature>
<keyword evidence="8" id="KW-1185">Reference proteome</keyword>
<dbReference type="PANTHER" id="PTHR46346:SF1">
    <property type="entry name" value="PHOSPHATIDYLINOSITOL N-ACETYLGLUCOSAMINYLTRANSFERASE SUBUNIT P"/>
    <property type="match status" value="1"/>
</dbReference>
<dbReference type="GO" id="GO:0006506">
    <property type="term" value="P:GPI anchor biosynthetic process"/>
    <property type="evidence" value="ECO:0007669"/>
    <property type="project" value="TreeGrafter"/>
</dbReference>
<keyword evidence="3 5" id="KW-1133">Transmembrane helix</keyword>
<dbReference type="KEGG" id="cten:18250467"/>
<organism evidence="8">
    <name type="scientific">Candida tenuis (strain ATCC 10573 / BCRC 21748 / CBS 615 / JCM 9827 / NBRC 10315 / NRRL Y-1498 / VKM Y-70)</name>
    <name type="common">Yeast</name>
    <name type="synonym">Yamadazyma tenuis</name>
    <dbReference type="NCBI Taxonomy" id="590646"/>
    <lineage>
        <taxon>Eukaryota</taxon>
        <taxon>Fungi</taxon>
        <taxon>Dikarya</taxon>
        <taxon>Ascomycota</taxon>
        <taxon>Saccharomycotina</taxon>
        <taxon>Pichiomycetes</taxon>
        <taxon>Debaryomycetaceae</taxon>
        <taxon>Yamadazyma</taxon>
    </lineage>
</organism>
<dbReference type="Proteomes" id="UP000000707">
    <property type="component" value="Unassembled WGS sequence"/>
</dbReference>
<evidence type="ECO:0000256" key="5">
    <source>
        <dbReference type="SAM" id="Phobius"/>
    </source>
</evidence>
<gene>
    <name evidence="7" type="ORF">CANTEDRAFT_95017</name>
</gene>
<evidence type="ECO:0000256" key="3">
    <source>
        <dbReference type="ARBA" id="ARBA00022989"/>
    </source>
</evidence>
<dbReference type="InterPro" id="IPR052263">
    <property type="entry name" value="GPI_Anchor_Biosynth"/>
</dbReference>
<dbReference type="AlphaFoldDB" id="G3BB32"/>
<evidence type="ECO:0000313" key="7">
    <source>
        <dbReference type="EMBL" id="EGV62129.1"/>
    </source>
</evidence>
<evidence type="ECO:0000256" key="4">
    <source>
        <dbReference type="ARBA" id="ARBA00023136"/>
    </source>
</evidence>
<dbReference type="STRING" id="590646.G3BB32"/>
<evidence type="ECO:0000256" key="1">
    <source>
        <dbReference type="ARBA" id="ARBA00004141"/>
    </source>
</evidence>
<sequence>MADLSTTEDSLARQSDVTVSNQNPELAEYVGFSTSVVSAVLLSCFVLWCFVPTEFFVQHLGFDYFPDKYWTSAVPAFFLMAMLFSYVGHTLYEVEIKTLQLNDIRNFIDEHSVMPGSEKYDFETMNAEMAQYIHKSPSGVCDLPVTIANEVLYGDYEEDFDELD</sequence>
<evidence type="ECO:0000313" key="8">
    <source>
        <dbReference type="Proteomes" id="UP000000707"/>
    </source>
</evidence>
<feature type="transmembrane region" description="Helical" evidence="5">
    <location>
        <begin position="36"/>
        <end position="57"/>
    </location>
</feature>
<keyword evidence="2 5" id="KW-0812">Transmembrane</keyword>
<dbReference type="EMBL" id="GL996527">
    <property type="protein sequence ID" value="EGV62129.1"/>
    <property type="molecule type" value="Genomic_DNA"/>
</dbReference>
<dbReference type="GO" id="GO:0005783">
    <property type="term" value="C:endoplasmic reticulum"/>
    <property type="evidence" value="ECO:0007669"/>
    <property type="project" value="TreeGrafter"/>
</dbReference>
<protein>
    <submittedName>
        <fullName evidence="7">PIG-P-domain-containing protein</fullName>
    </submittedName>
</protein>
<name>G3BB32_CANTC</name>
<evidence type="ECO:0000259" key="6">
    <source>
        <dbReference type="Pfam" id="PF08510"/>
    </source>
</evidence>
<dbReference type="GeneID" id="18250467"/>
<dbReference type="InterPro" id="IPR013717">
    <property type="entry name" value="PIG-P"/>
</dbReference>
<comment type="subcellular location">
    <subcellularLocation>
        <location evidence="1">Membrane</location>
        <topology evidence="1">Multi-pass membrane protein</topology>
    </subcellularLocation>
</comment>
<keyword evidence="4 5" id="KW-0472">Membrane</keyword>
<dbReference type="OrthoDB" id="951172at2759"/>
<feature type="domain" description="PIG-P" evidence="6">
    <location>
        <begin position="27"/>
        <end position="153"/>
    </location>
</feature>
<dbReference type="PANTHER" id="PTHR46346">
    <property type="entry name" value="PHOSPHATIDYLINOSITOL N-ACETYLGLUCOSAMINYLTRANSFERASE SUBUNIT P"/>
    <property type="match status" value="1"/>
</dbReference>
<dbReference type="Pfam" id="PF08510">
    <property type="entry name" value="PIG-P"/>
    <property type="match status" value="1"/>
</dbReference>
<dbReference type="eggNOG" id="KOG2257">
    <property type="taxonomic scope" value="Eukaryota"/>
</dbReference>
<dbReference type="HOGENOM" id="CLU_081616_1_1_1"/>
<reference evidence="7 8" key="1">
    <citation type="journal article" date="2011" name="Proc. Natl. Acad. Sci. U.S.A.">
        <title>Comparative genomics of xylose-fermenting fungi for enhanced biofuel production.</title>
        <authorList>
            <person name="Wohlbach D.J."/>
            <person name="Kuo A."/>
            <person name="Sato T.K."/>
            <person name="Potts K.M."/>
            <person name="Salamov A.A."/>
            <person name="LaButti K.M."/>
            <person name="Sun H."/>
            <person name="Clum A."/>
            <person name="Pangilinan J.L."/>
            <person name="Lindquist E.A."/>
            <person name="Lucas S."/>
            <person name="Lapidus A."/>
            <person name="Jin M."/>
            <person name="Gunawan C."/>
            <person name="Balan V."/>
            <person name="Dale B.E."/>
            <person name="Jeffries T.W."/>
            <person name="Zinkel R."/>
            <person name="Barry K.W."/>
            <person name="Grigoriev I.V."/>
            <person name="Gasch A.P."/>
        </authorList>
    </citation>
    <scope>NUCLEOTIDE SEQUENCE [LARGE SCALE GENOMIC DNA]</scope>
    <source>
        <strain evidence="8">ATCC 10573 / BCRC 21748 / CBS 615 / JCM 9827 / NBRC 10315 / NRRL Y-1498 / VKM Y-70</strain>
    </source>
</reference>
<dbReference type="GO" id="GO:0016020">
    <property type="term" value="C:membrane"/>
    <property type="evidence" value="ECO:0007669"/>
    <property type="project" value="UniProtKB-SubCell"/>
</dbReference>